<keyword evidence="2" id="KW-0808">Transferase</keyword>
<dbReference type="GO" id="GO:0016740">
    <property type="term" value="F:transferase activity"/>
    <property type="evidence" value="ECO:0007669"/>
    <property type="project" value="UniProtKB-KW"/>
</dbReference>
<dbReference type="RefSeq" id="WP_163456222.1">
    <property type="nucleotide sequence ID" value="NZ_JAAGOH010000003.1"/>
</dbReference>
<dbReference type="Pfam" id="PF04230">
    <property type="entry name" value="PS_pyruv_trans"/>
    <property type="match status" value="1"/>
</dbReference>
<keyword evidence="3" id="KW-1185">Reference proteome</keyword>
<sequence length="282" mass="31613">MSLLGRYVVDEDQLITDAEGRVPLVWWTVAPNFGDLLSPYLFRRLSRRKVARVHVGPKFRKDQVTAPAYIAVGSILSRAQDSFVAWGTGSFGTEQAAQISAKCRYTAVRGPLTRSFILNQGGQCPEVYGDPGLLMPQVYAPEVAKRHDVGFVIRWSDEEFREALLDEGVKVIDLGRSDVEQVVHEMLECRTIATSSLHGLIIADAYGIPNAWLSSHTPKGGEFKYFDYFLSVDKVRRAQYLPRVEGRVDARRLRSALHFDDRPIHFDPATLLDACPLLKHAA</sequence>
<evidence type="ECO:0000259" key="1">
    <source>
        <dbReference type="Pfam" id="PF04230"/>
    </source>
</evidence>
<reference evidence="2 3" key="1">
    <citation type="submission" date="2020-02" db="EMBL/GenBank/DDBJ databases">
        <title>Ideonella bacterium strain TBM-1.</title>
        <authorList>
            <person name="Chen W.-M."/>
        </authorList>
    </citation>
    <scope>NUCLEOTIDE SEQUENCE [LARGE SCALE GENOMIC DNA]</scope>
    <source>
        <strain evidence="2 3">TBM-1</strain>
    </source>
</reference>
<name>A0A7C9TJN9_9BURK</name>
<evidence type="ECO:0000313" key="3">
    <source>
        <dbReference type="Proteomes" id="UP000484255"/>
    </source>
</evidence>
<feature type="domain" description="Polysaccharide pyruvyl transferase" evidence="1">
    <location>
        <begin position="69"/>
        <end position="216"/>
    </location>
</feature>
<gene>
    <name evidence="2" type="ORF">G3A44_04055</name>
</gene>
<dbReference type="InterPro" id="IPR007345">
    <property type="entry name" value="Polysacch_pyruvyl_Trfase"/>
</dbReference>
<organism evidence="2 3">
    <name type="scientific">Ideonella livida</name>
    <dbReference type="NCBI Taxonomy" id="2707176"/>
    <lineage>
        <taxon>Bacteria</taxon>
        <taxon>Pseudomonadati</taxon>
        <taxon>Pseudomonadota</taxon>
        <taxon>Betaproteobacteria</taxon>
        <taxon>Burkholderiales</taxon>
        <taxon>Sphaerotilaceae</taxon>
        <taxon>Ideonella</taxon>
    </lineage>
</organism>
<dbReference type="Proteomes" id="UP000484255">
    <property type="component" value="Unassembled WGS sequence"/>
</dbReference>
<protein>
    <submittedName>
        <fullName evidence="2">Polysaccharide pyruvyl transferase family protein</fullName>
    </submittedName>
</protein>
<proteinExistence type="predicted"/>
<comment type="caution">
    <text evidence="2">The sequence shown here is derived from an EMBL/GenBank/DDBJ whole genome shotgun (WGS) entry which is preliminary data.</text>
</comment>
<dbReference type="EMBL" id="JAAGOH010000003">
    <property type="protein sequence ID" value="NDY90367.1"/>
    <property type="molecule type" value="Genomic_DNA"/>
</dbReference>
<dbReference type="AlphaFoldDB" id="A0A7C9TJN9"/>
<evidence type="ECO:0000313" key="2">
    <source>
        <dbReference type="EMBL" id="NDY90367.1"/>
    </source>
</evidence>
<accession>A0A7C9TJN9</accession>